<keyword evidence="14" id="KW-0479">Metal-binding</keyword>
<evidence type="ECO:0000256" key="16">
    <source>
        <dbReference type="SAM" id="SignalP"/>
    </source>
</evidence>
<dbReference type="InterPro" id="IPR049326">
    <property type="entry name" value="Rhodopsin_dom_fungi"/>
</dbReference>
<dbReference type="GO" id="GO:0005576">
    <property type="term" value="C:extracellular region"/>
    <property type="evidence" value="ECO:0007669"/>
    <property type="project" value="UniProtKB-SubCell"/>
</dbReference>
<feature type="binding site" description="axial binding residue" evidence="14">
    <location>
        <position position="53"/>
    </location>
    <ligand>
        <name>heme</name>
        <dbReference type="ChEBI" id="CHEBI:30413"/>
    </ligand>
    <ligandPart>
        <name>Fe</name>
        <dbReference type="ChEBI" id="CHEBI:18248"/>
    </ligandPart>
</feature>
<feature type="signal peptide" evidence="16">
    <location>
        <begin position="1"/>
        <end position="22"/>
    </location>
</feature>
<dbReference type="InterPro" id="IPR052337">
    <property type="entry name" value="SAT4-like"/>
</dbReference>
<evidence type="ECO:0000259" key="17">
    <source>
        <dbReference type="PROSITE" id="PS52012"/>
    </source>
</evidence>
<keyword evidence="7 15" id="KW-0812">Transmembrane</keyword>
<evidence type="ECO:0000256" key="14">
    <source>
        <dbReference type="PROSITE-ProRule" id="PRU01356"/>
    </source>
</evidence>
<feature type="transmembrane region" description="Helical" evidence="15">
    <location>
        <begin position="257"/>
        <end position="276"/>
    </location>
</feature>
<keyword evidence="5" id="KW-0964">Secreted</keyword>
<evidence type="ECO:0000256" key="15">
    <source>
        <dbReference type="SAM" id="Phobius"/>
    </source>
</evidence>
<keyword evidence="10 15" id="KW-0472">Membrane</keyword>
<evidence type="ECO:0000256" key="5">
    <source>
        <dbReference type="ARBA" id="ARBA00022525"/>
    </source>
</evidence>
<feature type="domain" description="CFEM" evidence="17">
    <location>
        <begin position="7"/>
        <end position="115"/>
    </location>
</feature>
<evidence type="ECO:0000256" key="11">
    <source>
        <dbReference type="ARBA" id="ARBA00023157"/>
    </source>
</evidence>
<comment type="similarity">
    <text evidence="4">Belongs to the RBT5 family.</text>
</comment>
<keyword evidence="9 15" id="KW-1133">Transmembrane helix</keyword>
<comment type="caution">
    <text evidence="18">The sequence shown here is derived from an EMBL/GenBank/DDBJ whole genome shotgun (WGS) entry which is preliminary data.</text>
</comment>
<comment type="similarity">
    <text evidence="13">Belongs to the SAT4 family.</text>
</comment>
<evidence type="ECO:0000256" key="8">
    <source>
        <dbReference type="ARBA" id="ARBA00022729"/>
    </source>
</evidence>
<evidence type="ECO:0000256" key="2">
    <source>
        <dbReference type="ARBA" id="ARBA00004589"/>
    </source>
</evidence>
<dbReference type="SMART" id="SM00747">
    <property type="entry name" value="CFEM"/>
    <property type="match status" value="1"/>
</dbReference>
<feature type="disulfide bond" evidence="14">
    <location>
        <begin position="35"/>
        <end position="75"/>
    </location>
</feature>
<proteinExistence type="inferred from homology"/>
<feature type="disulfide bond" evidence="14">
    <location>
        <begin position="39"/>
        <end position="70"/>
    </location>
</feature>
<dbReference type="PROSITE" id="PS51257">
    <property type="entry name" value="PROKAR_LIPOPROTEIN"/>
    <property type="match status" value="1"/>
</dbReference>
<dbReference type="PANTHER" id="PTHR33048:SF143">
    <property type="entry name" value="EXTRACELLULAR MEMBRANE PROTEIN CFEM DOMAIN-CONTAINING PROTEIN-RELATED"/>
    <property type="match status" value="1"/>
</dbReference>
<feature type="disulfide bond" evidence="14">
    <location>
        <begin position="49"/>
        <end position="56"/>
    </location>
</feature>
<feature type="disulfide bond" evidence="14">
    <location>
        <begin position="58"/>
        <end position="91"/>
    </location>
</feature>
<name>A0A9P1GYT2_9PEZI</name>
<dbReference type="Pfam" id="PF05730">
    <property type="entry name" value="CFEM"/>
    <property type="match status" value="1"/>
</dbReference>
<evidence type="ECO:0000256" key="4">
    <source>
        <dbReference type="ARBA" id="ARBA00010031"/>
    </source>
</evidence>
<sequence length="448" mass="48630">MRLQSLFASTALLLSCLPAALGEGLADSLSILPSCAVDCLKSSIEASSCELTDNTCLCTNDELQAAIEVCILTSCSMKEALFTKNITYTGCDMPIRNKSQEVKDVAAVLGIITGVFVASRLIFKGWVAKMGLTADDWSILLVAAAGAPSTALSIHGTAANGLGQDVWTLPYETITRFGMYFYVMEILYFINVTLLKVSILFFYLRIFPAIGIRRILWATMAFNILLGLVFSITATFQCQPISYFWTKWDGEGDGKCVNVNAIAWANAIISIVLDVWMLGIPLSQLPKIKLHWKRKLGVGLMFFVGTFVTIVSILRLRSLVTFANSHNPTWDNTSVTIWSVIEINVGIICACMPTLRIALARAFSIFNESTINTGYGAGYRNQPSASGKIGNSRAGAVASGLPVHRSANAEGIMYKKTFEVQYSDESALVQMRDLSSARATSDASSGKS</sequence>
<keyword evidence="8 16" id="KW-0732">Signal</keyword>
<accession>A0A9P1GYT2</accession>
<feature type="transmembrane region" description="Helical" evidence="15">
    <location>
        <begin position="139"/>
        <end position="159"/>
    </location>
</feature>
<dbReference type="GO" id="GO:0098552">
    <property type="term" value="C:side of membrane"/>
    <property type="evidence" value="ECO:0007669"/>
    <property type="project" value="UniProtKB-KW"/>
</dbReference>
<keyword evidence="12" id="KW-0449">Lipoprotein</keyword>
<keyword evidence="6" id="KW-0325">Glycoprotein</keyword>
<keyword evidence="14" id="KW-0408">Iron</keyword>
<evidence type="ECO:0000256" key="13">
    <source>
        <dbReference type="ARBA" id="ARBA00038359"/>
    </source>
</evidence>
<gene>
    <name evidence="18" type="ORF">PPNO1_LOCUS2555</name>
</gene>
<evidence type="ECO:0000256" key="10">
    <source>
        <dbReference type="ARBA" id="ARBA00023136"/>
    </source>
</evidence>
<dbReference type="PROSITE" id="PS52012">
    <property type="entry name" value="CFEM"/>
    <property type="match status" value="1"/>
</dbReference>
<feature type="transmembrane region" description="Helical" evidence="15">
    <location>
        <begin position="215"/>
        <end position="237"/>
    </location>
</feature>
<dbReference type="EMBL" id="CALLCH030000006">
    <property type="protein sequence ID" value="CAI4212807.1"/>
    <property type="molecule type" value="Genomic_DNA"/>
</dbReference>
<dbReference type="AlphaFoldDB" id="A0A9P1GYT2"/>
<reference evidence="18" key="1">
    <citation type="submission" date="2022-11" db="EMBL/GenBank/DDBJ databases">
        <authorList>
            <person name="Scott C."/>
            <person name="Bruce N."/>
        </authorList>
    </citation>
    <scope>NUCLEOTIDE SEQUENCE</scope>
</reference>
<evidence type="ECO:0000256" key="6">
    <source>
        <dbReference type="ARBA" id="ARBA00022622"/>
    </source>
</evidence>
<dbReference type="GO" id="GO:0046872">
    <property type="term" value="F:metal ion binding"/>
    <property type="evidence" value="ECO:0007669"/>
    <property type="project" value="UniProtKB-UniRule"/>
</dbReference>
<dbReference type="Pfam" id="PF20684">
    <property type="entry name" value="Fung_rhodopsin"/>
    <property type="match status" value="1"/>
</dbReference>
<evidence type="ECO:0000256" key="7">
    <source>
        <dbReference type="ARBA" id="ARBA00022692"/>
    </source>
</evidence>
<dbReference type="PANTHER" id="PTHR33048">
    <property type="entry name" value="PTH11-LIKE INTEGRAL MEMBRANE PROTEIN (AFU_ORTHOLOGUE AFUA_5G11245)"/>
    <property type="match status" value="1"/>
</dbReference>
<keyword evidence="11 14" id="KW-1015">Disulfide bond</keyword>
<feature type="transmembrane region" description="Helical" evidence="15">
    <location>
        <begin position="336"/>
        <end position="359"/>
    </location>
</feature>
<evidence type="ECO:0000256" key="9">
    <source>
        <dbReference type="ARBA" id="ARBA00022989"/>
    </source>
</evidence>
<dbReference type="Proteomes" id="UP000838763">
    <property type="component" value="Unassembled WGS sequence"/>
</dbReference>
<evidence type="ECO:0000313" key="19">
    <source>
        <dbReference type="Proteomes" id="UP000838763"/>
    </source>
</evidence>
<evidence type="ECO:0000256" key="1">
    <source>
        <dbReference type="ARBA" id="ARBA00004141"/>
    </source>
</evidence>
<dbReference type="OrthoDB" id="2496787at2759"/>
<comment type="subcellular location">
    <subcellularLocation>
        <location evidence="2">Membrane</location>
        <topology evidence="2">Lipid-anchor</topology>
        <topology evidence="2">GPI-anchor</topology>
    </subcellularLocation>
    <subcellularLocation>
        <location evidence="1">Membrane</location>
        <topology evidence="1">Multi-pass membrane protein</topology>
    </subcellularLocation>
    <subcellularLocation>
        <location evidence="3">Secreted</location>
    </subcellularLocation>
</comment>
<keyword evidence="19" id="KW-1185">Reference proteome</keyword>
<feature type="transmembrane region" description="Helical" evidence="15">
    <location>
        <begin position="179"/>
        <end position="203"/>
    </location>
</feature>
<evidence type="ECO:0000256" key="3">
    <source>
        <dbReference type="ARBA" id="ARBA00004613"/>
    </source>
</evidence>
<evidence type="ECO:0000256" key="12">
    <source>
        <dbReference type="ARBA" id="ARBA00023288"/>
    </source>
</evidence>
<organism evidence="18 19">
    <name type="scientific">Parascedosporium putredinis</name>
    <dbReference type="NCBI Taxonomy" id="1442378"/>
    <lineage>
        <taxon>Eukaryota</taxon>
        <taxon>Fungi</taxon>
        <taxon>Dikarya</taxon>
        <taxon>Ascomycota</taxon>
        <taxon>Pezizomycotina</taxon>
        <taxon>Sordariomycetes</taxon>
        <taxon>Hypocreomycetidae</taxon>
        <taxon>Microascales</taxon>
        <taxon>Microascaceae</taxon>
        <taxon>Parascedosporium</taxon>
    </lineage>
</organism>
<protein>
    <recommendedName>
        <fullName evidence="17">CFEM domain-containing protein</fullName>
    </recommendedName>
</protein>
<keyword evidence="14" id="KW-0349">Heme</keyword>
<keyword evidence="6" id="KW-0336">GPI-anchor</keyword>
<evidence type="ECO:0000313" key="18">
    <source>
        <dbReference type="EMBL" id="CAI4212807.1"/>
    </source>
</evidence>
<feature type="transmembrane region" description="Helical" evidence="15">
    <location>
        <begin position="296"/>
        <end position="316"/>
    </location>
</feature>
<dbReference type="InterPro" id="IPR008427">
    <property type="entry name" value="Extracellular_membr_CFEM_dom"/>
</dbReference>
<feature type="transmembrane region" description="Helical" evidence="15">
    <location>
        <begin position="105"/>
        <end position="127"/>
    </location>
</feature>
<feature type="chain" id="PRO_5040363821" description="CFEM domain-containing protein" evidence="16">
    <location>
        <begin position="23"/>
        <end position="448"/>
    </location>
</feature>